<feature type="repeat" description="TNFR-Cys" evidence="9">
    <location>
        <begin position="127"/>
        <end position="167"/>
    </location>
</feature>
<dbReference type="InterPro" id="IPR000488">
    <property type="entry name" value="Death_dom"/>
</dbReference>
<feature type="transmembrane region" description="Helical" evidence="11">
    <location>
        <begin position="193"/>
        <end position="216"/>
    </location>
</feature>
<feature type="signal peptide" evidence="12">
    <location>
        <begin position="1"/>
        <end position="26"/>
    </location>
</feature>
<dbReference type="GO" id="GO:0005886">
    <property type="term" value="C:plasma membrane"/>
    <property type="evidence" value="ECO:0007669"/>
    <property type="project" value="TreeGrafter"/>
</dbReference>
<evidence type="ECO:0000256" key="3">
    <source>
        <dbReference type="ARBA" id="ARBA00022729"/>
    </source>
</evidence>
<evidence type="ECO:0000256" key="6">
    <source>
        <dbReference type="ARBA" id="ARBA00023157"/>
    </source>
</evidence>
<dbReference type="InterPro" id="IPR052491">
    <property type="entry name" value="TNFRSF10"/>
</dbReference>
<feature type="domain" description="Death" evidence="13">
    <location>
        <begin position="375"/>
        <end position="439"/>
    </location>
</feature>
<dbReference type="PROSITE" id="PS50017">
    <property type="entry name" value="DEATH_DOMAIN"/>
    <property type="match status" value="1"/>
</dbReference>
<dbReference type="PANTHER" id="PTHR46330">
    <property type="entry name" value="TUMOR NECROSIS FACTOR RECEPTOR SUPERFAMILY MEMBER 10B"/>
    <property type="match status" value="1"/>
</dbReference>
<keyword evidence="5 11" id="KW-0472">Membrane</keyword>
<dbReference type="PROSITE" id="PS50050">
    <property type="entry name" value="TNFR_NGFR_2"/>
    <property type="match status" value="2"/>
</dbReference>
<evidence type="ECO:0000259" key="13">
    <source>
        <dbReference type="PROSITE" id="PS50017"/>
    </source>
</evidence>
<dbReference type="Gene3D" id="1.10.533.10">
    <property type="entry name" value="Death Domain, Fas"/>
    <property type="match status" value="1"/>
</dbReference>
<protein>
    <submittedName>
        <fullName evidence="16">Tumor necrosis factor receptor superfamily, member a</fullName>
    </submittedName>
</protein>
<dbReference type="PANTHER" id="PTHR46330:SF6">
    <property type="entry name" value="HEMATOPOIETIC DEATH RECEPTOR-RELATED"/>
    <property type="match status" value="1"/>
</dbReference>
<keyword evidence="3 12" id="KW-0732">Signal</keyword>
<evidence type="ECO:0000256" key="8">
    <source>
        <dbReference type="ARBA" id="ARBA00023180"/>
    </source>
</evidence>
<accession>A0A6J2UV07</accession>
<feature type="disulfide bond" evidence="9">
    <location>
        <begin position="128"/>
        <end position="143"/>
    </location>
</feature>
<sequence>MVSLVIMKPSVLCIVLILHLTGKGTAELPNGYPWSDEAIYNRTARQRSCLENQEYPHNGFCCRNCEAGTYVSKPCTADQEMGTCSPCESGTYAEHPTGMRQCLQCTQCQQDQVMTQKCTSTRNTQCECKPGTFCVPDQPCEVCKKCLRCKADEEEVKKCTATSNTKCVKRPPSPENPTEIPHLSPAPNNQKTVTIAATFGTIILFIVLILLLWWLYKKRPCDKPASPGTSKGEVKITIENLPSVEEKENSQNAGLEEAEEPRPESRPLLQETQGVSTKGSALEDEDRGLGDSLPNTTSSSQTSLSALPTVTYTGDSPRHTPPGKRLDFTGQGETESWIMEDGRPRKLVPLLGEKTSLVKSFDLFESDLDVRFHNKFFRSIGVSDNDIKTADTNHSGDKVYELLKVWMQREGLRASINDLLKALLELDQRYTAEHIASKAVRKGYYRYE</sequence>
<dbReference type="InterPro" id="IPR011029">
    <property type="entry name" value="DEATH-like_dom_sf"/>
</dbReference>
<feature type="disulfide bond" evidence="9">
    <location>
        <begin position="149"/>
        <end position="167"/>
    </location>
</feature>
<keyword evidence="4" id="KW-0677">Repeat</keyword>
<dbReference type="GeneID" id="115807490"/>
<dbReference type="SUPFAM" id="SSF47986">
    <property type="entry name" value="DEATH domain"/>
    <property type="match status" value="1"/>
</dbReference>
<feature type="disulfide bond" evidence="9">
    <location>
        <begin position="87"/>
        <end position="102"/>
    </location>
</feature>
<keyword evidence="8" id="KW-0325">Glycoprotein</keyword>
<dbReference type="Gene3D" id="2.10.50.10">
    <property type="entry name" value="Tumor Necrosis Factor Receptor, subunit A, domain 2"/>
    <property type="match status" value="2"/>
</dbReference>
<dbReference type="GO" id="GO:0009986">
    <property type="term" value="C:cell surface"/>
    <property type="evidence" value="ECO:0007669"/>
    <property type="project" value="TreeGrafter"/>
</dbReference>
<feature type="disulfide bond" evidence="9">
    <location>
        <begin position="105"/>
        <end position="118"/>
    </location>
</feature>
<feature type="disulfide bond" evidence="9">
    <location>
        <begin position="108"/>
        <end position="126"/>
    </location>
</feature>
<feature type="region of interest" description="Disordered" evidence="10">
    <location>
        <begin position="224"/>
        <end position="329"/>
    </location>
</feature>
<evidence type="ECO:0000313" key="16">
    <source>
        <dbReference type="RefSeq" id="XP_030624355.1"/>
    </source>
</evidence>
<dbReference type="AlphaFoldDB" id="A0A6J2UV07"/>
<evidence type="ECO:0000256" key="11">
    <source>
        <dbReference type="SAM" id="Phobius"/>
    </source>
</evidence>
<feature type="chain" id="PRO_5027117495" evidence="12">
    <location>
        <begin position="27"/>
        <end position="448"/>
    </location>
</feature>
<keyword evidence="2" id="KW-0053">Apoptosis</keyword>
<dbReference type="GO" id="GO:0043065">
    <property type="term" value="P:positive regulation of apoptotic process"/>
    <property type="evidence" value="ECO:0007669"/>
    <property type="project" value="TreeGrafter"/>
</dbReference>
<evidence type="ECO:0000256" key="7">
    <source>
        <dbReference type="ARBA" id="ARBA00023170"/>
    </source>
</evidence>
<reference evidence="16" key="1">
    <citation type="submission" date="2025-08" db="UniProtKB">
        <authorList>
            <consortium name="RefSeq"/>
        </authorList>
    </citation>
    <scope>IDENTIFICATION</scope>
</reference>
<keyword evidence="11" id="KW-0812">Transmembrane</keyword>
<dbReference type="Pfam" id="PF00531">
    <property type="entry name" value="Death"/>
    <property type="match status" value="1"/>
</dbReference>
<feature type="domain" description="TNFR-Cys" evidence="14">
    <location>
        <begin position="86"/>
        <end position="126"/>
    </location>
</feature>
<evidence type="ECO:0000256" key="9">
    <source>
        <dbReference type="PROSITE-ProRule" id="PRU00206"/>
    </source>
</evidence>
<dbReference type="SUPFAM" id="SSF57586">
    <property type="entry name" value="TNF receptor-like"/>
    <property type="match status" value="2"/>
</dbReference>
<evidence type="ECO:0000256" key="1">
    <source>
        <dbReference type="ARBA" id="ARBA00004370"/>
    </source>
</evidence>
<gene>
    <name evidence="16" type="primary">tnfrsfa</name>
</gene>
<feature type="repeat" description="TNFR-Cys" evidence="9">
    <location>
        <begin position="86"/>
        <end position="126"/>
    </location>
</feature>
<evidence type="ECO:0000259" key="14">
    <source>
        <dbReference type="PROSITE" id="PS50050"/>
    </source>
</evidence>
<dbReference type="Pfam" id="PF00020">
    <property type="entry name" value="TNFR_c6"/>
    <property type="match status" value="2"/>
</dbReference>
<evidence type="ECO:0000256" key="4">
    <source>
        <dbReference type="ARBA" id="ARBA00022737"/>
    </source>
</evidence>
<evidence type="ECO:0000313" key="15">
    <source>
        <dbReference type="Proteomes" id="UP000504632"/>
    </source>
</evidence>
<dbReference type="RefSeq" id="XP_030624355.1">
    <property type="nucleotide sequence ID" value="XM_030768495.1"/>
</dbReference>
<evidence type="ECO:0000256" key="5">
    <source>
        <dbReference type="ARBA" id="ARBA00023136"/>
    </source>
</evidence>
<dbReference type="CDD" id="cd08315">
    <property type="entry name" value="Death_TRAILR_DR4_DR5"/>
    <property type="match status" value="1"/>
</dbReference>
<feature type="domain" description="TNFR-Cys" evidence="14">
    <location>
        <begin position="127"/>
        <end position="167"/>
    </location>
</feature>
<evidence type="ECO:0000256" key="10">
    <source>
        <dbReference type="SAM" id="MobiDB-lite"/>
    </source>
</evidence>
<comment type="subcellular location">
    <subcellularLocation>
        <location evidence="1">Membrane</location>
    </subcellularLocation>
</comment>
<evidence type="ECO:0000256" key="2">
    <source>
        <dbReference type="ARBA" id="ARBA00022703"/>
    </source>
</evidence>
<dbReference type="SMART" id="SM00208">
    <property type="entry name" value="TNFR"/>
    <property type="match status" value="3"/>
</dbReference>
<keyword evidence="6 9" id="KW-1015">Disulfide bond</keyword>
<name>A0A6J2UV07_CHACN</name>
<dbReference type="InterPro" id="IPR001368">
    <property type="entry name" value="TNFR/NGFR_Cys_rich_reg"/>
</dbReference>
<keyword evidence="15" id="KW-1185">Reference proteome</keyword>
<proteinExistence type="predicted"/>
<feature type="region of interest" description="Disordered" evidence="10">
    <location>
        <begin position="165"/>
        <end position="188"/>
    </location>
</feature>
<dbReference type="OrthoDB" id="8848202at2759"/>
<feature type="compositionally biased region" description="Low complexity" evidence="10">
    <location>
        <begin position="292"/>
        <end position="309"/>
    </location>
</feature>
<evidence type="ECO:0000256" key="12">
    <source>
        <dbReference type="SAM" id="SignalP"/>
    </source>
</evidence>
<feature type="disulfide bond" evidence="9">
    <location>
        <begin position="146"/>
        <end position="159"/>
    </location>
</feature>
<organism evidence="15 16">
    <name type="scientific">Chanos chanos</name>
    <name type="common">Milkfish</name>
    <name type="synonym">Mugil chanos</name>
    <dbReference type="NCBI Taxonomy" id="29144"/>
    <lineage>
        <taxon>Eukaryota</taxon>
        <taxon>Metazoa</taxon>
        <taxon>Chordata</taxon>
        <taxon>Craniata</taxon>
        <taxon>Vertebrata</taxon>
        <taxon>Euteleostomi</taxon>
        <taxon>Actinopterygii</taxon>
        <taxon>Neopterygii</taxon>
        <taxon>Teleostei</taxon>
        <taxon>Ostariophysi</taxon>
        <taxon>Gonorynchiformes</taxon>
        <taxon>Chanidae</taxon>
        <taxon>Chanos</taxon>
    </lineage>
</organism>
<dbReference type="InParanoid" id="A0A6J2UV07"/>
<keyword evidence="11" id="KW-1133">Transmembrane helix</keyword>
<dbReference type="CTD" id="114461"/>
<dbReference type="InterPro" id="IPR034029">
    <property type="entry name" value="TNFRSF10A/B_death"/>
</dbReference>
<dbReference type="GO" id="GO:0036462">
    <property type="term" value="P:TRAIL-activated apoptotic signaling pathway"/>
    <property type="evidence" value="ECO:0007669"/>
    <property type="project" value="TreeGrafter"/>
</dbReference>
<dbReference type="Proteomes" id="UP000504632">
    <property type="component" value="Chromosome 3"/>
</dbReference>
<keyword evidence="7 16" id="KW-0675">Receptor</keyword>